<dbReference type="InterPro" id="IPR003890">
    <property type="entry name" value="MIF4G-like_typ-3"/>
</dbReference>
<feature type="region of interest" description="Disordered" evidence="5">
    <location>
        <begin position="1"/>
        <end position="60"/>
    </location>
</feature>
<comment type="subcellular location">
    <subcellularLocation>
        <location evidence="1">Nucleus</location>
        <location evidence="1">Nucleolus</location>
    </subcellularLocation>
</comment>
<feature type="transmembrane region" description="Helical" evidence="6">
    <location>
        <begin position="353"/>
        <end position="378"/>
    </location>
</feature>
<feature type="region of interest" description="Disordered" evidence="5">
    <location>
        <begin position="210"/>
        <end position="250"/>
    </location>
</feature>
<evidence type="ECO:0000256" key="6">
    <source>
        <dbReference type="SAM" id="Phobius"/>
    </source>
</evidence>
<protein>
    <submittedName>
        <fullName evidence="9">Nucleolar MIF4G domain-containing protein 1</fullName>
    </submittedName>
</protein>
<feature type="compositionally biased region" description="Basic and acidic residues" evidence="5">
    <location>
        <begin position="33"/>
        <end position="54"/>
    </location>
</feature>
<dbReference type="eggNOG" id="KOG2141">
    <property type="taxonomic scope" value="Eukaryota"/>
</dbReference>
<keyword evidence="6" id="KW-0812">Transmembrane</keyword>
<dbReference type="KEGG" id="cam:101490461"/>
<dbReference type="PANTHER" id="PTHR18034">
    <property type="entry name" value="CELL CYCLE CONTROL PROTEIN CWF22-RELATED"/>
    <property type="match status" value="1"/>
</dbReference>
<dbReference type="Pfam" id="PF02854">
    <property type="entry name" value="MIF4G"/>
    <property type="match status" value="1"/>
</dbReference>
<reference evidence="8" key="1">
    <citation type="journal article" date="2013" name="Nat. Biotechnol.">
        <title>Draft genome sequence of chickpea (Cicer arietinum) provides a resource for trait improvement.</title>
        <authorList>
            <person name="Varshney R.K."/>
            <person name="Song C."/>
            <person name="Saxena R.K."/>
            <person name="Azam S."/>
            <person name="Yu S."/>
            <person name="Sharpe A.G."/>
            <person name="Cannon S."/>
            <person name="Baek J."/>
            <person name="Rosen B.D."/>
            <person name="Tar'an B."/>
            <person name="Millan T."/>
            <person name="Zhang X."/>
            <person name="Ramsay L.D."/>
            <person name="Iwata A."/>
            <person name="Wang Y."/>
            <person name="Nelson W."/>
            <person name="Farmer A.D."/>
            <person name="Gaur P.M."/>
            <person name="Soderlund C."/>
            <person name="Penmetsa R.V."/>
            <person name="Xu C."/>
            <person name="Bharti A.K."/>
            <person name="He W."/>
            <person name="Winter P."/>
            <person name="Zhao S."/>
            <person name="Hane J.K."/>
            <person name="Carrasquilla-Garcia N."/>
            <person name="Condie J.A."/>
            <person name="Upadhyaya H.D."/>
            <person name="Luo M.C."/>
            <person name="Thudi M."/>
            <person name="Gowda C.L."/>
            <person name="Singh N.P."/>
            <person name="Lichtenzveig J."/>
            <person name="Gali K.K."/>
            <person name="Rubio J."/>
            <person name="Nadarajan N."/>
            <person name="Dolezel J."/>
            <person name="Bansal K.C."/>
            <person name="Xu X."/>
            <person name="Edwards D."/>
            <person name="Zhang G."/>
            <person name="Kahl G."/>
            <person name="Gil J."/>
            <person name="Singh K.B."/>
            <person name="Datta S.K."/>
            <person name="Jackson S.A."/>
            <person name="Wang J."/>
            <person name="Cook D.R."/>
        </authorList>
    </citation>
    <scope>NUCLEOTIDE SEQUENCE [LARGE SCALE GENOMIC DNA]</scope>
    <source>
        <strain evidence="8">cv. CDC Frontier</strain>
    </source>
</reference>
<dbReference type="InterPro" id="IPR050781">
    <property type="entry name" value="CWC22_splicing_factor"/>
</dbReference>
<dbReference type="GO" id="GO:0003723">
    <property type="term" value="F:RNA binding"/>
    <property type="evidence" value="ECO:0007669"/>
    <property type="project" value="InterPro"/>
</dbReference>
<feature type="compositionally biased region" description="Basic residues" evidence="5">
    <location>
        <begin position="175"/>
        <end position="188"/>
    </location>
</feature>
<dbReference type="PaxDb" id="3827-XP_004493194.1"/>
<dbReference type="OrthoDB" id="10260961at2759"/>
<dbReference type="Proteomes" id="UP000087171">
    <property type="component" value="Chromosome Ca3"/>
</dbReference>
<keyword evidence="6" id="KW-0472">Membrane</keyword>
<dbReference type="InterPro" id="IPR016024">
    <property type="entry name" value="ARM-type_fold"/>
</dbReference>
<dbReference type="PANTHER" id="PTHR18034:SF4">
    <property type="entry name" value="NUCLEOLAR MIF4G DOMAIN-CONTAINING PROTEIN 1"/>
    <property type="match status" value="1"/>
</dbReference>
<dbReference type="GO" id="GO:0005730">
    <property type="term" value="C:nucleolus"/>
    <property type="evidence" value="ECO:0007669"/>
    <property type="project" value="UniProtKB-SubCell"/>
</dbReference>
<dbReference type="GO" id="GO:0042274">
    <property type="term" value="P:ribosomal small subunit biogenesis"/>
    <property type="evidence" value="ECO:0007669"/>
    <property type="project" value="TreeGrafter"/>
</dbReference>
<evidence type="ECO:0000313" key="8">
    <source>
        <dbReference type="Proteomes" id="UP000087171"/>
    </source>
</evidence>
<gene>
    <name evidence="9" type="primary">LOC101490461</name>
</gene>
<name>A0A1S2XR22_CICAR</name>
<dbReference type="Gene3D" id="1.25.40.180">
    <property type="match status" value="1"/>
</dbReference>
<evidence type="ECO:0000313" key="9">
    <source>
        <dbReference type="RefSeq" id="XP_004493194.1"/>
    </source>
</evidence>
<dbReference type="SMART" id="SM00543">
    <property type="entry name" value="MIF4G"/>
    <property type="match status" value="1"/>
</dbReference>
<reference evidence="9" key="2">
    <citation type="submission" date="2025-08" db="UniProtKB">
        <authorList>
            <consortium name="RefSeq"/>
        </authorList>
    </citation>
    <scope>IDENTIFICATION</scope>
    <source>
        <tissue evidence="9">Etiolated seedlings</tissue>
    </source>
</reference>
<keyword evidence="8" id="KW-1185">Reference proteome</keyword>
<keyword evidence="3" id="KW-0810">Translation regulation</keyword>
<keyword evidence="4" id="KW-0539">Nucleus</keyword>
<dbReference type="InterPro" id="IPR003891">
    <property type="entry name" value="Initiation_fac_eIF4g_MI"/>
</dbReference>
<dbReference type="PROSITE" id="PS51366">
    <property type="entry name" value="MI"/>
    <property type="match status" value="1"/>
</dbReference>
<dbReference type="Pfam" id="PF02847">
    <property type="entry name" value="MA3"/>
    <property type="match status" value="1"/>
</dbReference>
<dbReference type="SUPFAM" id="SSF48371">
    <property type="entry name" value="ARM repeat"/>
    <property type="match status" value="1"/>
</dbReference>
<proteinExistence type="inferred from homology"/>
<sequence>MVEQTAEKSRRERRKESRLAKNASKYQSWLHHQKSESIKRNKNDSSELKSETKLDQSVSPTLNEKKVVKLKSLSRKQATAEECSSSEEEVYVPVARKVKKVSQKSSKKKRVEMGVSDVSMAAQQDLELERKLSKKLKVKEGKLRGVDDGMNLLLEGMLPGDDLFGDMEVDELPKRKSKKSSSSKKHKLSKEGMEAGSLYGVSEHAEVLNKDEALEEVPNSGASKKKNRKRKLPSQEQEDDMEDGSVSVVEPAESCGRDVKLGVVAAEVSEKKEKGKYIAPHLRARAGNEPEEHTQIRRRVRGLLNRISEANVESVTGELSLLFQSVARGVASQIMIEETLASCSGGPRGNQQYAAVFAAYVAGMACLVGIDFGAKFMASFAKCFEDEYHKKDNLSLRNIALLLSYLCIFGVCSSDLIYDFLVMLSKRLTEVDVSIILTVLQCCGMKIRVDDPATMKTFILNVQDTSNKLKASSGDDPEKNNSKRMDFMLETIYDIKNNKKKTEEVHPRIKKWLQKLRVEDISLRGLTWSKLLDPDKKGQWWLSGDVVSATDNIEEVANKIDKDVAETQRMLQLAAAQRMNTDSRRAIFCIIMSGEDYIDAFEKLLRLELPGKQDRDIMRVLVECCLQENVFNKYYTVLATKLCEHDKNHKFTLQFCLWDHFKELETMPLLRSMHLAKFVAEMAASFTLSLAALKTLDLSDLSMLTPRRIMHFRILFEAIFEYPDTLVWKIFTRIAGIPELESFRHGIEFFIKEYMVKTNKAVSQKFKLVKKSLDNLEGVLMQE</sequence>
<dbReference type="GeneID" id="101490461"/>
<feature type="compositionally biased region" description="Basic and acidic residues" evidence="5">
    <location>
        <begin position="1"/>
        <end position="19"/>
    </location>
</feature>
<dbReference type="AlphaFoldDB" id="A0A1S2XR22"/>
<evidence type="ECO:0000256" key="1">
    <source>
        <dbReference type="ARBA" id="ARBA00004604"/>
    </source>
</evidence>
<feature type="region of interest" description="Disordered" evidence="5">
    <location>
        <begin position="163"/>
        <end position="198"/>
    </location>
</feature>
<dbReference type="STRING" id="3827.A0A1S2XR22"/>
<organism evidence="8 9">
    <name type="scientific">Cicer arietinum</name>
    <name type="common">Chickpea</name>
    <name type="synonym">Garbanzo</name>
    <dbReference type="NCBI Taxonomy" id="3827"/>
    <lineage>
        <taxon>Eukaryota</taxon>
        <taxon>Viridiplantae</taxon>
        <taxon>Streptophyta</taxon>
        <taxon>Embryophyta</taxon>
        <taxon>Tracheophyta</taxon>
        <taxon>Spermatophyta</taxon>
        <taxon>Magnoliopsida</taxon>
        <taxon>eudicotyledons</taxon>
        <taxon>Gunneridae</taxon>
        <taxon>Pentapetalae</taxon>
        <taxon>rosids</taxon>
        <taxon>fabids</taxon>
        <taxon>Fabales</taxon>
        <taxon>Fabaceae</taxon>
        <taxon>Papilionoideae</taxon>
        <taxon>50 kb inversion clade</taxon>
        <taxon>NPAAA clade</taxon>
        <taxon>Hologalegina</taxon>
        <taxon>IRL clade</taxon>
        <taxon>Cicereae</taxon>
        <taxon>Cicer</taxon>
    </lineage>
</organism>
<evidence type="ECO:0000259" key="7">
    <source>
        <dbReference type="PROSITE" id="PS51366"/>
    </source>
</evidence>
<evidence type="ECO:0000256" key="4">
    <source>
        <dbReference type="ARBA" id="ARBA00023242"/>
    </source>
</evidence>
<evidence type="ECO:0000256" key="5">
    <source>
        <dbReference type="SAM" id="MobiDB-lite"/>
    </source>
</evidence>
<evidence type="ECO:0000256" key="2">
    <source>
        <dbReference type="ARBA" id="ARBA00006856"/>
    </source>
</evidence>
<feature type="domain" description="MI" evidence="7">
    <location>
        <begin position="582"/>
        <end position="698"/>
    </location>
</feature>
<dbReference type="RefSeq" id="XP_004493194.1">
    <property type="nucleotide sequence ID" value="XM_004493137.3"/>
</dbReference>
<dbReference type="SMART" id="SM00544">
    <property type="entry name" value="MA3"/>
    <property type="match status" value="1"/>
</dbReference>
<feature type="transmembrane region" description="Helical" evidence="6">
    <location>
        <begin position="399"/>
        <end position="418"/>
    </location>
</feature>
<feature type="compositionally biased region" description="Basic residues" evidence="5">
    <location>
        <begin position="223"/>
        <end position="232"/>
    </location>
</feature>
<accession>A0A1S2XR22</accession>
<evidence type="ECO:0000256" key="3">
    <source>
        <dbReference type="ARBA" id="ARBA00022845"/>
    </source>
</evidence>
<comment type="similarity">
    <text evidence="2">Belongs to the CWC22 family.</text>
</comment>
<dbReference type="GO" id="GO:0006417">
    <property type="term" value="P:regulation of translation"/>
    <property type="evidence" value="ECO:0007669"/>
    <property type="project" value="UniProtKB-KW"/>
</dbReference>
<keyword evidence="6" id="KW-1133">Transmembrane helix</keyword>
<dbReference type="FunFam" id="1.25.40.180:FF:000043">
    <property type="entry name" value="MIF4G domain-containing protein / MA3 domain-containing protein"/>
    <property type="match status" value="1"/>
</dbReference>